<reference evidence="9 10" key="1">
    <citation type="submission" date="2013-03" db="EMBL/GenBank/DDBJ databases">
        <title>The Genome Sequence of Phialophora europaea CBS 101466.</title>
        <authorList>
            <consortium name="The Broad Institute Genomics Platform"/>
            <person name="Cuomo C."/>
            <person name="de Hoog S."/>
            <person name="Gorbushina A."/>
            <person name="Walker B."/>
            <person name="Young S.K."/>
            <person name="Zeng Q."/>
            <person name="Gargeya S."/>
            <person name="Fitzgerald M."/>
            <person name="Haas B."/>
            <person name="Abouelleil A."/>
            <person name="Allen A.W."/>
            <person name="Alvarado L."/>
            <person name="Arachchi H.M."/>
            <person name="Berlin A.M."/>
            <person name="Chapman S.B."/>
            <person name="Gainer-Dewar J."/>
            <person name="Goldberg J."/>
            <person name="Griggs A."/>
            <person name="Gujja S."/>
            <person name="Hansen M."/>
            <person name="Howarth C."/>
            <person name="Imamovic A."/>
            <person name="Ireland A."/>
            <person name="Larimer J."/>
            <person name="McCowan C."/>
            <person name="Murphy C."/>
            <person name="Pearson M."/>
            <person name="Poon T.W."/>
            <person name="Priest M."/>
            <person name="Roberts A."/>
            <person name="Saif S."/>
            <person name="Shea T."/>
            <person name="Sisk P."/>
            <person name="Sykes S."/>
            <person name="Wortman J."/>
            <person name="Nusbaum C."/>
            <person name="Birren B."/>
        </authorList>
    </citation>
    <scope>NUCLEOTIDE SEQUENCE [LARGE SCALE GENOMIC DNA]</scope>
    <source>
        <strain evidence="9 10">CBS 101466</strain>
    </source>
</reference>
<comment type="cofactor">
    <cofactor evidence="1 6">
        <name>FAD</name>
        <dbReference type="ChEBI" id="CHEBI:57692"/>
    </cofactor>
</comment>
<dbReference type="InterPro" id="IPR000172">
    <property type="entry name" value="GMC_OxRdtase_N"/>
</dbReference>
<protein>
    <recommendedName>
        <fullName evidence="8">Glucose-methanol-choline oxidoreductase N-terminal domain-containing protein</fullName>
    </recommendedName>
</protein>
<organism evidence="9 10">
    <name type="scientific">Cyphellophora europaea (strain CBS 101466)</name>
    <name type="common">Phialophora europaea</name>
    <dbReference type="NCBI Taxonomy" id="1220924"/>
    <lineage>
        <taxon>Eukaryota</taxon>
        <taxon>Fungi</taxon>
        <taxon>Dikarya</taxon>
        <taxon>Ascomycota</taxon>
        <taxon>Pezizomycotina</taxon>
        <taxon>Eurotiomycetes</taxon>
        <taxon>Chaetothyriomycetidae</taxon>
        <taxon>Chaetothyriales</taxon>
        <taxon>Cyphellophoraceae</taxon>
        <taxon>Cyphellophora</taxon>
    </lineage>
</organism>
<dbReference type="InterPro" id="IPR036188">
    <property type="entry name" value="FAD/NAD-bd_sf"/>
</dbReference>
<dbReference type="Pfam" id="PF00732">
    <property type="entry name" value="GMC_oxred_N"/>
    <property type="match status" value="1"/>
</dbReference>
<proteinExistence type="inferred from homology"/>
<gene>
    <name evidence="9" type="ORF">HMPREF1541_10595</name>
</gene>
<feature type="active site" description="Proton donor" evidence="5">
    <location>
        <position position="545"/>
    </location>
</feature>
<evidence type="ECO:0000313" key="10">
    <source>
        <dbReference type="Proteomes" id="UP000030752"/>
    </source>
</evidence>
<keyword evidence="10" id="KW-1185">Reference proteome</keyword>
<feature type="active site" description="Proton acceptor" evidence="5">
    <location>
        <position position="601"/>
    </location>
</feature>
<name>W2S941_CYPE1</name>
<dbReference type="VEuPathDB" id="FungiDB:HMPREF1541_10595"/>
<dbReference type="PIRSF" id="PIRSF000137">
    <property type="entry name" value="Alcohol_oxidase"/>
    <property type="match status" value="1"/>
</dbReference>
<evidence type="ECO:0000256" key="6">
    <source>
        <dbReference type="PIRSR" id="PIRSR000137-2"/>
    </source>
</evidence>
<evidence type="ECO:0000256" key="4">
    <source>
        <dbReference type="ARBA" id="ARBA00022827"/>
    </source>
</evidence>
<dbReference type="GeneID" id="19977934"/>
<evidence type="ECO:0000256" key="5">
    <source>
        <dbReference type="PIRSR" id="PIRSR000137-1"/>
    </source>
</evidence>
<keyword evidence="4 6" id="KW-0274">FAD</keyword>
<dbReference type="SUPFAM" id="SSF54373">
    <property type="entry name" value="FAD-linked reductases, C-terminal domain"/>
    <property type="match status" value="1"/>
</dbReference>
<evidence type="ECO:0000256" key="2">
    <source>
        <dbReference type="ARBA" id="ARBA00010790"/>
    </source>
</evidence>
<dbReference type="InterPro" id="IPR012132">
    <property type="entry name" value="GMC_OxRdtase"/>
</dbReference>
<dbReference type="RefSeq" id="XP_008713487.1">
    <property type="nucleotide sequence ID" value="XM_008715265.1"/>
</dbReference>
<dbReference type="GO" id="GO:0016614">
    <property type="term" value="F:oxidoreductase activity, acting on CH-OH group of donors"/>
    <property type="evidence" value="ECO:0007669"/>
    <property type="project" value="InterPro"/>
</dbReference>
<dbReference type="EMBL" id="KB822715">
    <property type="protein sequence ID" value="ETN44414.1"/>
    <property type="molecule type" value="Genomic_DNA"/>
</dbReference>
<feature type="region of interest" description="Disordered" evidence="7">
    <location>
        <begin position="376"/>
        <end position="398"/>
    </location>
</feature>
<dbReference type="eggNOG" id="KOG1238">
    <property type="taxonomic scope" value="Eukaryota"/>
</dbReference>
<sequence length="634" mass="68102">MSPARALQGASDGLAYDYVICGGGTSGCVIAARLAESFPPNGPSILVIEGGPDSKDLELVSRVGGLFEAMGGDLDWNFETVPQKRLNNRVINLARGKFLGGSSGFNGTLCIRGCKDDYDEWRIPGWKGEDVFQAMKKAESFHGKEWFKAANDEHGVDGPLHTEPHDGAPISHLILEAMQEQGMPQIDDMFTTGESAQGCGHVPRTVHQGVRTFAADYLRRHQDRVDIMTSAIVDKVIVEERSGKLTATGVAVVNTSGTSATIKARHEVIISAGAYCSPTILLRSGIGPACELDAHSITCRVDLPGVGKNLQDHLVAFVPYEVTTPNLTNDAHLYHPGGAQASLASYAADKSGVFSAFPFGVFAFARLDEQLGSSPLWANAPKHDNTTAATPPRDPTGRLPTQPHIELMHTELYSGHIHGQHHIMFPTPTNPARHAFEMMTLLFAQQSHGTVTLRSPSPHDPPLIDPAYLSHPLDALALAEGARLAHRVATHSAALAPHLSGLLRPVLPERFANLSASGTQQPEDSTQEREEWIAYVREYSATGHHPAGTCRMGNATTPAEAAEAEEGEGEGVVVDPRLRVLGVTGLRVADVSVMPRLSGAHTQMVAYAVGEKAAEMIVQDWWAAKGRGEEGEEW</sequence>
<dbReference type="Gene3D" id="3.30.560.10">
    <property type="entry name" value="Glucose Oxidase, domain 3"/>
    <property type="match status" value="1"/>
</dbReference>
<feature type="binding site" evidence="6">
    <location>
        <position position="233"/>
    </location>
    <ligand>
        <name>FAD</name>
        <dbReference type="ChEBI" id="CHEBI:57692"/>
    </ligand>
</feature>
<dbReference type="PANTHER" id="PTHR11552">
    <property type="entry name" value="GLUCOSE-METHANOL-CHOLINE GMC OXIDOREDUCTASE"/>
    <property type="match status" value="1"/>
</dbReference>
<comment type="similarity">
    <text evidence="2">Belongs to the GMC oxidoreductase family.</text>
</comment>
<dbReference type="InParanoid" id="W2S941"/>
<evidence type="ECO:0000313" key="9">
    <source>
        <dbReference type="EMBL" id="ETN44414.1"/>
    </source>
</evidence>
<evidence type="ECO:0000256" key="3">
    <source>
        <dbReference type="ARBA" id="ARBA00022630"/>
    </source>
</evidence>
<dbReference type="Pfam" id="PF05199">
    <property type="entry name" value="GMC_oxred_C"/>
    <property type="match status" value="1"/>
</dbReference>
<feature type="domain" description="Glucose-methanol-choline oxidoreductase N-terminal" evidence="8">
    <location>
        <begin position="273"/>
        <end position="287"/>
    </location>
</feature>
<evidence type="ECO:0000256" key="7">
    <source>
        <dbReference type="SAM" id="MobiDB-lite"/>
    </source>
</evidence>
<dbReference type="OrthoDB" id="269227at2759"/>
<dbReference type="STRING" id="1220924.W2S941"/>
<dbReference type="PROSITE" id="PS00624">
    <property type="entry name" value="GMC_OXRED_2"/>
    <property type="match status" value="1"/>
</dbReference>
<dbReference type="GO" id="GO:0050660">
    <property type="term" value="F:flavin adenine dinucleotide binding"/>
    <property type="evidence" value="ECO:0007669"/>
    <property type="project" value="InterPro"/>
</dbReference>
<evidence type="ECO:0000256" key="1">
    <source>
        <dbReference type="ARBA" id="ARBA00001974"/>
    </source>
</evidence>
<dbReference type="PROSITE" id="PS51257">
    <property type="entry name" value="PROKAR_LIPOPROTEIN"/>
    <property type="match status" value="1"/>
</dbReference>
<accession>W2S941</accession>
<dbReference type="InterPro" id="IPR007867">
    <property type="entry name" value="GMC_OxRtase_C"/>
</dbReference>
<dbReference type="HOGENOM" id="CLU_002865_7_2_1"/>
<keyword evidence="3" id="KW-0285">Flavoprotein</keyword>
<dbReference type="Gene3D" id="3.50.50.60">
    <property type="entry name" value="FAD/NAD(P)-binding domain"/>
    <property type="match status" value="1"/>
</dbReference>
<dbReference type="SUPFAM" id="SSF51905">
    <property type="entry name" value="FAD/NAD(P)-binding domain"/>
    <property type="match status" value="1"/>
</dbReference>
<evidence type="ECO:0000259" key="8">
    <source>
        <dbReference type="PROSITE" id="PS00624"/>
    </source>
</evidence>
<feature type="binding site" evidence="6">
    <location>
        <begin position="25"/>
        <end position="26"/>
    </location>
    <ligand>
        <name>FAD</name>
        <dbReference type="ChEBI" id="CHEBI:57692"/>
    </ligand>
</feature>
<dbReference type="PANTHER" id="PTHR11552:SF147">
    <property type="entry name" value="CHOLINE DEHYDROGENASE, MITOCHONDRIAL"/>
    <property type="match status" value="1"/>
</dbReference>
<dbReference type="AlphaFoldDB" id="W2S941"/>
<dbReference type="Proteomes" id="UP000030752">
    <property type="component" value="Unassembled WGS sequence"/>
</dbReference>